<dbReference type="SUPFAM" id="SSF81383">
    <property type="entry name" value="F-box domain"/>
    <property type="match status" value="1"/>
</dbReference>
<dbReference type="SUPFAM" id="SSF52058">
    <property type="entry name" value="L domain-like"/>
    <property type="match status" value="1"/>
</dbReference>
<reference evidence="2 3" key="1">
    <citation type="submission" date="2022-03" db="EMBL/GenBank/DDBJ databases">
        <authorList>
            <person name="Nunn A."/>
            <person name="Chopra R."/>
            <person name="Nunn A."/>
            <person name="Contreras Garrido A."/>
        </authorList>
    </citation>
    <scope>NUCLEOTIDE SEQUENCE [LARGE SCALE GENOMIC DNA]</scope>
</reference>
<evidence type="ECO:0000313" key="3">
    <source>
        <dbReference type="Proteomes" id="UP000836841"/>
    </source>
</evidence>
<dbReference type="PANTHER" id="PTHR31900">
    <property type="entry name" value="F-BOX/RNI SUPERFAMILY PROTEIN-RELATED"/>
    <property type="match status" value="1"/>
</dbReference>
<dbReference type="InterPro" id="IPR006566">
    <property type="entry name" value="FBD"/>
</dbReference>
<dbReference type="InterPro" id="IPR053781">
    <property type="entry name" value="F-box_AtFBL13-like"/>
</dbReference>
<dbReference type="Proteomes" id="UP000836841">
    <property type="component" value="Chromosome 6"/>
</dbReference>
<dbReference type="Gene3D" id="1.20.1280.50">
    <property type="match status" value="1"/>
</dbReference>
<organism evidence="2 3">
    <name type="scientific">Thlaspi arvense</name>
    <name type="common">Field penny-cress</name>
    <dbReference type="NCBI Taxonomy" id="13288"/>
    <lineage>
        <taxon>Eukaryota</taxon>
        <taxon>Viridiplantae</taxon>
        <taxon>Streptophyta</taxon>
        <taxon>Embryophyta</taxon>
        <taxon>Tracheophyta</taxon>
        <taxon>Spermatophyta</taxon>
        <taxon>Magnoliopsida</taxon>
        <taxon>eudicotyledons</taxon>
        <taxon>Gunneridae</taxon>
        <taxon>Pentapetalae</taxon>
        <taxon>rosids</taxon>
        <taxon>malvids</taxon>
        <taxon>Brassicales</taxon>
        <taxon>Brassicaceae</taxon>
        <taxon>Thlaspideae</taxon>
        <taxon>Thlaspi</taxon>
    </lineage>
</organism>
<dbReference type="EMBL" id="OU466862">
    <property type="protein sequence ID" value="CAH2069933.1"/>
    <property type="molecule type" value="Genomic_DNA"/>
</dbReference>
<dbReference type="CDD" id="cd22160">
    <property type="entry name" value="F-box_AtFBL13-like"/>
    <property type="match status" value="1"/>
</dbReference>
<evidence type="ECO:0000259" key="1">
    <source>
        <dbReference type="PROSITE" id="PS50181"/>
    </source>
</evidence>
<dbReference type="PANTHER" id="PTHR31900:SF34">
    <property type="entry name" value="EMB|CAB62440.1-RELATED"/>
    <property type="match status" value="1"/>
</dbReference>
<gene>
    <name evidence="2" type="ORF">TAV2_LOCUS19823</name>
</gene>
<dbReference type="InterPro" id="IPR001810">
    <property type="entry name" value="F-box_dom"/>
</dbReference>
<proteinExistence type="predicted"/>
<dbReference type="Pfam" id="PF08387">
    <property type="entry name" value="FBD"/>
    <property type="match status" value="1"/>
</dbReference>
<evidence type="ECO:0000313" key="2">
    <source>
        <dbReference type="EMBL" id="CAH2069933.1"/>
    </source>
</evidence>
<keyword evidence="3" id="KW-1185">Reference proteome</keyword>
<accession>A0AAU9SRQ1</accession>
<dbReference type="InterPro" id="IPR050232">
    <property type="entry name" value="FBL13/AtMIF1-like"/>
</dbReference>
<protein>
    <recommendedName>
        <fullName evidence="1">F-box domain-containing protein</fullName>
    </recommendedName>
</protein>
<sequence>MSMSAQADLISTLPNDLLVRIVSCLPFKECVRTSVLSKRWRHQHRDTTNLGFKESDFVSPYLQGRARIDARQRFVDFVFEWVDRVQHGVVEGFEISLSNPVDYLQEVQALIAFAVRKQVKNLAIDFSSHVWRRTGRAPRDEVVVEVPPGVYNLTSLESLTVIGCKGFDPTRFADPGIFKSLSLGWMKLYDLDELLSKAFRLETLSLNHCWGIYMMDMAGGMREVSIENCDLPYVSLSFDLPRVDIFKYTGDIFCLQFDKMNTTVKEIHLDFRKLIRQCDNPSKSNIAEGGMICDILNDLKSHVTLTLCPYLLQVIPESIHREHFLRPMKTKHLVLKTWLNPKEFNGIMILLSNCPDLETLTFDILPPTPSSKARKNPPSFDPKTYWMKKMRCICLMKTLKVVVVKNFVRGRDDLNVLKFLIRSGAVLERVELYVPFGVDEDKKRFVDEGAEMLQRSSKHVHVPCAQYLRR</sequence>
<dbReference type="InterPro" id="IPR036047">
    <property type="entry name" value="F-box-like_dom_sf"/>
</dbReference>
<dbReference type="AlphaFoldDB" id="A0AAU9SRQ1"/>
<dbReference type="Pfam" id="PF00646">
    <property type="entry name" value="F-box"/>
    <property type="match status" value="1"/>
</dbReference>
<dbReference type="PROSITE" id="PS50181">
    <property type="entry name" value="FBOX"/>
    <property type="match status" value="1"/>
</dbReference>
<name>A0AAU9SRQ1_THLAR</name>
<feature type="domain" description="F-box" evidence="1">
    <location>
        <begin position="7"/>
        <end position="55"/>
    </location>
</feature>